<evidence type="ECO:0000313" key="2">
    <source>
        <dbReference type="Proteomes" id="UP000054653"/>
    </source>
</evidence>
<protein>
    <submittedName>
        <fullName evidence="1">Uncharacterized protein</fullName>
    </submittedName>
</protein>
<comment type="caution">
    <text evidence="1">The sequence shown here is derived from an EMBL/GenBank/DDBJ whole genome shotgun (WGS) entry which is preliminary data.</text>
</comment>
<name>A0A0V1AHL3_TRIBR</name>
<gene>
    <name evidence="1" type="ORF">T03_5523</name>
</gene>
<sequence>MTLTFTIQSKCKLSGRKRHNKTLTYATAVNNFKVKACLAAEKMICNRR</sequence>
<accession>A0A0V1AHL3</accession>
<dbReference type="AlphaFoldDB" id="A0A0V1AHL3"/>
<reference evidence="1 2" key="1">
    <citation type="submission" date="2015-01" db="EMBL/GenBank/DDBJ databases">
        <title>Evolution of Trichinella species and genotypes.</title>
        <authorList>
            <person name="Korhonen P.K."/>
            <person name="Edoardo P."/>
            <person name="Giuseppe L.R."/>
            <person name="Gasser R.B."/>
        </authorList>
    </citation>
    <scope>NUCLEOTIDE SEQUENCE [LARGE SCALE GENOMIC DNA]</scope>
    <source>
        <strain evidence="1">ISS120</strain>
    </source>
</reference>
<evidence type="ECO:0000313" key="1">
    <source>
        <dbReference type="EMBL" id="KRY24042.1"/>
    </source>
</evidence>
<organism evidence="1 2">
    <name type="scientific">Trichinella britovi</name>
    <name type="common">Parasitic roundworm</name>
    <dbReference type="NCBI Taxonomy" id="45882"/>
    <lineage>
        <taxon>Eukaryota</taxon>
        <taxon>Metazoa</taxon>
        <taxon>Ecdysozoa</taxon>
        <taxon>Nematoda</taxon>
        <taxon>Enoplea</taxon>
        <taxon>Dorylaimia</taxon>
        <taxon>Trichinellida</taxon>
        <taxon>Trichinellidae</taxon>
        <taxon>Trichinella</taxon>
    </lineage>
</organism>
<keyword evidence="2" id="KW-1185">Reference proteome</keyword>
<proteinExistence type="predicted"/>
<dbReference type="EMBL" id="JYDI01003405">
    <property type="protein sequence ID" value="KRY24042.1"/>
    <property type="molecule type" value="Genomic_DNA"/>
</dbReference>
<dbReference type="Proteomes" id="UP000054653">
    <property type="component" value="Unassembled WGS sequence"/>
</dbReference>